<evidence type="ECO:0000313" key="2">
    <source>
        <dbReference type="EMBL" id="KAJ7029196.1"/>
    </source>
</evidence>
<keyword evidence="3" id="KW-1185">Reference proteome</keyword>
<name>A0AAD6WZF7_9AGAR</name>
<accession>A0AAD6WZF7</accession>
<reference evidence="2" key="1">
    <citation type="submission" date="2023-03" db="EMBL/GenBank/DDBJ databases">
        <title>Massive genome expansion in bonnet fungi (Mycena s.s.) driven by repeated elements and novel gene families across ecological guilds.</title>
        <authorList>
            <consortium name="Lawrence Berkeley National Laboratory"/>
            <person name="Harder C.B."/>
            <person name="Miyauchi S."/>
            <person name="Viragh M."/>
            <person name="Kuo A."/>
            <person name="Thoen E."/>
            <person name="Andreopoulos B."/>
            <person name="Lu D."/>
            <person name="Skrede I."/>
            <person name="Drula E."/>
            <person name="Henrissat B."/>
            <person name="Morin E."/>
            <person name="Kohler A."/>
            <person name="Barry K."/>
            <person name="LaButti K."/>
            <person name="Morin E."/>
            <person name="Salamov A."/>
            <person name="Lipzen A."/>
            <person name="Mereny Z."/>
            <person name="Hegedus B."/>
            <person name="Baldrian P."/>
            <person name="Stursova M."/>
            <person name="Weitz H."/>
            <person name="Taylor A."/>
            <person name="Grigoriev I.V."/>
            <person name="Nagy L.G."/>
            <person name="Martin F."/>
            <person name="Kauserud H."/>
        </authorList>
    </citation>
    <scope>NUCLEOTIDE SEQUENCE</scope>
    <source>
        <strain evidence="2">CBHHK200</strain>
    </source>
</reference>
<feature type="signal peptide" evidence="1">
    <location>
        <begin position="1"/>
        <end position="21"/>
    </location>
</feature>
<protein>
    <submittedName>
        <fullName evidence="2">Uncharacterized protein</fullName>
    </submittedName>
</protein>
<evidence type="ECO:0000313" key="3">
    <source>
        <dbReference type="Proteomes" id="UP001218188"/>
    </source>
</evidence>
<dbReference type="EMBL" id="JARJCM010000104">
    <property type="protein sequence ID" value="KAJ7029196.1"/>
    <property type="molecule type" value="Genomic_DNA"/>
</dbReference>
<feature type="chain" id="PRO_5041961442" evidence="1">
    <location>
        <begin position="22"/>
        <end position="162"/>
    </location>
</feature>
<dbReference type="AlphaFoldDB" id="A0AAD6WZF7"/>
<gene>
    <name evidence="2" type="ORF">C8F04DRAFT_963250</name>
</gene>
<organism evidence="2 3">
    <name type="scientific">Mycena alexandri</name>
    <dbReference type="NCBI Taxonomy" id="1745969"/>
    <lineage>
        <taxon>Eukaryota</taxon>
        <taxon>Fungi</taxon>
        <taxon>Dikarya</taxon>
        <taxon>Basidiomycota</taxon>
        <taxon>Agaricomycotina</taxon>
        <taxon>Agaricomycetes</taxon>
        <taxon>Agaricomycetidae</taxon>
        <taxon>Agaricales</taxon>
        <taxon>Marasmiineae</taxon>
        <taxon>Mycenaceae</taxon>
        <taxon>Mycena</taxon>
    </lineage>
</organism>
<keyword evidence="1" id="KW-0732">Signal</keyword>
<comment type="caution">
    <text evidence="2">The sequence shown here is derived from an EMBL/GenBank/DDBJ whole genome shotgun (WGS) entry which is preliminary data.</text>
</comment>
<dbReference type="Proteomes" id="UP001218188">
    <property type="component" value="Unassembled WGS sequence"/>
</dbReference>
<sequence length="162" mass="17624">MHISIHSSLTVLATLVSLVSAQGCAEAQRFGILQWSPLTLSPGQTFTVTVNLTCAIEWFGIVPTYLDYHIEVPVGNNGHEPPIYIARRTYNQSASPPVDRFIATLPYFSWFTFPEAQYQLVLDNSYMVAGTNGSPVMVVGDISQPINITASPTAVDIHPTAA</sequence>
<evidence type="ECO:0000256" key="1">
    <source>
        <dbReference type="SAM" id="SignalP"/>
    </source>
</evidence>
<proteinExistence type="predicted"/>